<dbReference type="Proteomes" id="UP000799444">
    <property type="component" value="Unassembled WGS sequence"/>
</dbReference>
<dbReference type="InterPro" id="IPR024500">
    <property type="entry name" value="DUF3074"/>
</dbReference>
<evidence type="ECO:0000313" key="3">
    <source>
        <dbReference type="EMBL" id="KAF2733723.1"/>
    </source>
</evidence>
<sequence>MHQPEATDEEHHLATLTMAEHANEEPPLRAGVGDAGRAGQSGEETARRSSDTRTHGHVLQTYLTLQPLGANHLPWHEHIKAAQQSPPPTDQFILQILNEGKSWNESGWKPTTHKSYDPQAGHKIHILQSSKQNGGDAWFARKSVHADEHPHIFQEFDYVLRTDHSVHEAEYTPEVFHHQHIMSWRAEVAKVEETLKAAGWEKVEIDLVEMYHKLPAPLKRRRFVELVVSGVYTQADKTDDGDVLSQFVLVQFPIDLSTFPPSFIGPISCLDANNRIHGDRIAQGAAAKKDEAATYECVTGVYASVEKVALVRGEGRPSENIWTMSTTSDAKGALPMWLQKRAIPGAIAKDVDFVEKYMKKLTRDG</sequence>
<dbReference type="PANTHER" id="PTHR40370:SF1">
    <property type="entry name" value="DUF3074 DOMAIN-CONTAINING PROTEIN"/>
    <property type="match status" value="1"/>
</dbReference>
<reference evidence="3" key="1">
    <citation type="journal article" date="2020" name="Stud. Mycol.">
        <title>101 Dothideomycetes genomes: a test case for predicting lifestyles and emergence of pathogens.</title>
        <authorList>
            <person name="Haridas S."/>
            <person name="Albert R."/>
            <person name="Binder M."/>
            <person name="Bloem J."/>
            <person name="Labutti K."/>
            <person name="Salamov A."/>
            <person name="Andreopoulos B."/>
            <person name="Baker S."/>
            <person name="Barry K."/>
            <person name="Bills G."/>
            <person name="Bluhm B."/>
            <person name="Cannon C."/>
            <person name="Castanera R."/>
            <person name="Culley D."/>
            <person name="Daum C."/>
            <person name="Ezra D."/>
            <person name="Gonzalez J."/>
            <person name="Henrissat B."/>
            <person name="Kuo A."/>
            <person name="Liang C."/>
            <person name="Lipzen A."/>
            <person name="Lutzoni F."/>
            <person name="Magnuson J."/>
            <person name="Mondo S."/>
            <person name="Nolan M."/>
            <person name="Ohm R."/>
            <person name="Pangilinan J."/>
            <person name="Park H.-J."/>
            <person name="Ramirez L."/>
            <person name="Alfaro M."/>
            <person name="Sun H."/>
            <person name="Tritt A."/>
            <person name="Yoshinaga Y."/>
            <person name="Zwiers L.-H."/>
            <person name="Turgeon B."/>
            <person name="Goodwin S."/>
            <person name="Spatafora J."/>
            <person name="Crous P."/>
            <person name="Grigoriev I."/>
        </authorList>
    </citation>
    <scope>NUCLEOTIDE SEQUENCE</scope>
    <source>
        <strain evidence="3">CBS 125425</strain>
    </source>
</reference>
<keyword evidence="4" id="KW-1185">Reference proteome</keyword>
<feature type="region of interest" description="Disordered" evidence="1">
    <location>
        <begin position="1"/>
        <end position="55"/>
    </location>
</feature>
<comment type="caution">
    <text evidence="3">The sequence shown here is derived from an EMBL/GenBank/DDBJ whole genome shotgun (WGS) entry which is preliminary data.</text>
</comment>
<gene>
    <name evidence="3" type="ORF">EJ04DRAFT_266794</name>
</gene>
<dbReference type="OrthoDB" id="6423603at2759"/>
<evidence type="ECO:0000256" key="1">
    <source>
        <dbReference type="SAM" id="MobiDB-lite"/>
    </source>
</evidence>
<dbReference type="Pfam" id="PF11274">
    <property type="entry name" value="DUF3074"/>
    <property type="match status" value="1"/>
</dbReference>
<accession>A0A9P4V237</accession>
<dbReference type="PANTHER" id="PTHR40370">
    <property type="entry name" value="EXPRESSED PROTEIN"/>
    <property type="match status" value="1"/>
</dbReference>
<evidence type="ECO:0000259" key="2">
    <source>
        <dbReference type="Pfam" id="PF11274"/>
    </source>
</evidence>
<feature type="domain" description="DUF3074" evidence="2">
    <location>
        <begin position="138"/>
        <end position="355"/>
    </location>
</feature>
<dbReference type="AlphaFoldDB" id="A0A9P4V237"/>
<organism evidence="3 4">
    <name type="scientific">Polyplosphaeria fusca</name>
    <dbReference type="NCBI Taxonomy" id="682080"/>
    <lineage>
        <taxon>Eukaryota</taxon>
        <taxon>Fungi</taxon>
        <taxon>Dikarya</taxon>
        <taxon>Ascomycota</taxon>
        <taxon>Pezizomycotina</taxon>
        <taxon>Dothideomycetes</taxon>
        <taxon>Pleosporomycetidae</taxon>
        <taxon>Pleosporales</taxon>
        <taxon>Tetraplosphaeriaceae</taxon>
        <taxon>Polyplosphaeria</taxon>
    </lineage>
</organism>
<proteinExistence type="predicted"/>
<dbReference type="EMBL" id="ML996157">
    <property type="protein sequence ID" value="KAF2733723.1"/>
    <property type="molecule type" value="Genomic_DNA"/>
</dbReference>
<protein>
    <recommendedName>
        <fullName evidence="2">DUF3074 domain-containing protein</fullName>
    </recommendedName>
</protein>
<feature type="compositionally biased region" description="Basic and acidic residues" evidence="1">
    <location>
        <begin position="44"/>
        <end position="54"/>
    </location>
</feature>
<name>A0A9P4V237_9PLEO</name>
<evidence type="ECO:0000313" key="4">
    <source>
        <dbReference type="Proteomes" id="UP000799444"/>
    </source>
</evidence>